<reference evidence="1" key="1">
    <citation type="submission" date="2019-08" db="EMBL/GenBank/DDBJ databases">
        <authorList>
            <person name="Kucharzyk K."/>
            <person name="Murdoch R.W."/>
            <person name="Higgins S."/>
            <person name="Loffler F."/>
        </authorList>
    </citation>
    <scope>NUCLEOTIDE SEQUENCE</scope>
</reference>
<sequence length="351" mass="40878">MKNILLTGIMILGFPGNYFTLSAQENQKNCDIRQYAYYTNLAELAITDSAYQKAIAYYDSASQFIDSPFAKDRYNKSVCYALSGNYEECRPVLLYLAGKGLDRQIIIDNPAFKEFLASEAGKDFPELKIDLTYNIRLRAIYDSIHEADQYFRRKHPKNYHDYYHDTITKIDASNVKLMNELIVQYGWPTEDLIGISDLGFLKYEIIVIHQSHTFQIYNYSVDILKALEKGLIDMTTAAYLISRSNSRDDFGLMEIGYVLHVFDPEGTYKMGEDLNKYQHKAGFVQLPDETSLKYDLKRKEFGLESIENFRQKIIFSDKDKRFYFKYYGGKSGVTWSGYEDYEYAVKNMVEF</sequence>
<dbReference type="SUPFAM" id="SSF48452">
    <property type="entry name" value="TPR-like"/>
    <property type="match status" value="1"/>
</dbReference>
<protein>
    <recommendedName>
        <fullName evidence="2">Tetratricopeptide repeat protein</fullName>
    </recommendedName>
</protein>
<gene>
    <name evidence="1" type="ORF">SDC9_21962</name>
</gene>
<name>A0A644UAY3_9ZZZZ</name>
<dbReference type="EMBL" id="VSSQ01000094">
    <property type="protein sequence ID" value="MPL76117.1"/>
    <property type="molecule type" value="Genomic_DNA"/>
</dbReference>
<proteinExistence type="predicted"/>
<dbReference type="InterPro" id="IPR011990">
    <property type="entry name" value="TPR-like_helical_dom_sf"/>
</dbReference>
<accession>A0A644UAY3</accession>
<evidence type="ECO:0008006" key="2">
    <source>
        <dbReference type="Google" id="ProtNLM"/>
    </source>
</evidence>
<comment type="caution">
    <text evidence="1">The sequence shown here is derived from an EMBL/GenBank/DDBJ whole genome shotgun (WGS) entry which is preliminary data.</text>
</comment>
<dbReference type="AlphaFoldDB" id="A0A644UAY3"/>
<evidence type="ECO:0000313" key="1">
    <source>
        <dbReference type="EMBL" id="MPL76117.1"/>
    </source>
</evidence>
<organism evidence="1">
    <name type="scientific">bioreactor metagenome</name>
    <dbReference type="NCBI Taxonomy" id="1076179"/>
    <lineage>
        <taxon>unclassified sequences</taxon>
        <taxon>metagenomes</taxon>
        <taxon>ecological metagenomes</taxon>
    </lineage>
</organism>